<evidence type="ECO:0000313" key="3">
    <source>
        <dbReference type="Proteomes" id="UP000297890"/>
    </source>
</evidence>
<keyword evidence="3" id="KW-1185">Reference proteome</keyword>
<reference evidence="2 3" key="1">
    <citation type="journal article" date="2019" name="ISME J.">
        <title>Candidatus Macondimonas diazotrophica, a novel gammaproteobacterial genus dominating crude-oil-contaminated coastal sediments.</title>
        <authorList>
            <person name="Karthikeyan S."/>
            <person name="Konstantinidis K."/>
        </authorList>
    </citation>
    <scope>NUCLEOTIDE SEQUENCE [LARGE SCALE GENOMIC DNA]</scope>
    <source>
        <strain evidence="2 3">KTK01</strain>
    </source>
</reference>
<gene>
    <name evidence="2" type="ORF">E4680_00785</name>
</gene>
<dbReference type="RefSeq" id="WP_135280469.1">
    <property type="nucleotide sequence ID" value="NZ_SRIO01000001.1"/>
</dbReference>
<dbReference type="AlphaFoldDB" id="A0A4Z0FC48"/>
<comment type="caution">
    <text evidence="2">The sequence shown here is derived from an EMBL/GenBank/DDBJ whole genome shotgun (WGS) entry which is preliminary data.</text>
</comment>
<sequence>MSKIHQIRQSIEHKLNQWEGMAEALELQLTLGRAEALQRFDEQRENLRTATTAMKTRVDAMASLSDDARNRVQGALEHLQIQLALGRAESRDAYLEQREKLRQAVRSVEEQLAETAESGSAEISQKLTEELQTFARAADRLLAELEALELQFEIQAESARNQLTDARHKLTQQIQSFRKQLAEQRAKAKDRLTQSEAELGEAARHVKEAFGRLLGRN</sequence>
<keyword evidence="1" id="KW-0175">Coiled coil</keyword>
<dbReference type="Proteomes" id="UP000297890">
    <property type="component" value="Unassembled WGS sequence"/>
</dbReference>
<protein>
    <submittedName>
        <fullName evidence="2">Uncharacterized protein</fullName>
    </submittedName>
</protein>
<dbReference type="OrthoDB" id="9784194at2"/>
<dbReference type="EMBL" id="SRIO01000001">
    <property type="protein sequence ID" value="TFZ84109.1"/>
    <property type="molecule type" value="Genomic_DNA"/>
</dbReference>
<name>A0A4Z0FC48_9GAMM</name>
<accession>A0A4Z0FC48</accession>
<proteinExistence type="predicted"/>
<evidence type="ECO:0000313" key="2">
    <source>
        <dbReference type="EMBL" id="TFZ84109.1"/>
    </source>
</evidence>
<feature type="coiled-coil region" evidence="1">
    <location>
        <begin position="91"/>
        <end position="198"/>
    </location>
</feature>
<organism evidence="2 3">
    <name type="scientific">Candidatus Macondimonas diazotrophica</name>
    <dbReference type="NCBI Taxonomy" id="2305248"/>
    <lineage>
        <taxon>Bacteria</taxon>
        <taxon>Pseudomonadati</taxon>
        <taxon>Pseudomonadota</taxon>
        <taxon>Gammaproteobacteria</taxon>
        <taxon>Chromatiales</taxon>
        <taxon>Ectothiorhodospiraceae</taxon>
        <taxon>Candidatus Macondimonas</taxon>
    </lineage>
</organism>
<evidence type="ECO:0000256" key="1">
    <source>
        <dbReference type="SAM" id="Coils"/>
    </source>
</evidence>